<dbReference type="InterPro" id="IPR011990">
    <property type="entry name" value="TPR-like_helical_dom_sf"/>
</dbReference>
<comment type="caution">
    <text evidence="1">The sequence shown here is derived from an EMBL/GenBank/DDBJ whole genome shotgun (WGS) entry which is preliminary data.</text>
</comment>
<reference evidence="1 2" key="1">
    <citation type="submission" date="2022-11" db="EMBL/GenBank/DDBJ databases">
        <title>Study of microbial diversity in lake waters.</title>
        <authorList>
            <person name="Zhang J."/>
        </authorList>
    </citation>
    <scope>NUCLEOTIDE SEQUENCE [LARGE SCALE GENOMIC DNA]</scope>
    <source>
        <strain evidence="1 2">DT12</strain>
    </source>
</reference>
<name>A0ABT3X4A8_9BACL</name>
<keyword evidence="2" id="KW-1185">Reference proteome</keyword>
<dbReference type="InterPro" id="IPR010982">
    <property type="entry name" value="Lambda_DNA-bd_dom_sf"/>
</dbReference>
<sequence length="382" mass="44004">MTPGISIPLGRRISEILHEKGISPNAFSQRIGMGKDTFYSCIKGDRYIKPSELALMASKLNLTSDRILQRDNEKEFLEVRSLLERKVNIQRALELAQHLFQSALGWTEKFDLLNDIGTAYHHLKDYEQAHRAWVAALPYAEKIHSAYGEYERLFRITKNLIISYTQRNDFAKLTQILAEMEPSFENSNPDYAGALSYSHAMVALKLGDKELCRDKLYQQLRFNQMMNVTRAVGIAHHNVSYIEYLLGNYEVARSHSEKAMDLLIDFPDLYFESVKDFVRILWHLDQFDLAKEKVVTSLESVEQFNLPEARAKLLVLKALTHNDATSAESIFSIGGLDEKLYLLACHFLLDFCRTANDAEGLLRYYKIMKRYDKSPLSVWEGI</sequence>
<dbReference type="SUPFAM" id="SSF48452">
    <property type="entry name" value="TPR-like"/>
    <property type="match status" value="1"/>
</dbReference>
<dbReference type="CDD" id="cd00093">
    <property type="entry name" value="HTH_XRE"/>
    <property type="match status" value="1"/>
</dbReference>
<dbReference type="EMBL" id="JAPMLT010000012">
    <property type="protein sequence ID" value="MCX7571739.1"/>
    <property type="molecule type" value="Genomic_DNA"/>
</dbReference>
<accession>A0ABT3X4A8</accession>
<dbReference type="Proteomes" id="UP001208017">
    <property type="component" value="Unassembled WGS sequence"/>
</dbReference>
<evidence type="ECO:0000313" key="1">
    <source>
        <dbReference type="EMBL" id="MCX7571739.1"/>
    </source>
</evidence>
<proteinExistence type="predicted"/>
<dbReference type="RefSeq" id="WP_267152986.1">
    <property type="nucleotide sequence ID" value="NZ_JAPMLT010000012.1"/>
</dbReference>
<organism evidence="1 2">
    <name type="scientific">Tumebacillus lacus</name>
    <dbReference type="NCBI Taxonomy" id="2995335"/>
    <lineage>
        <taxon>Bacteria</taxon>
        <taxon>Bacillati</taxon>
        <taxon>Bacillota</taxon>
        <taxon>Bacilli</taxon>
        <taxon>Bacillales</taxon>
        <taxon>Alicyclobacillaceae</taxon>
        <taxon>Tumebacillus</taxon>
    </lineage>
</organism>
<dbReference type="Gene3D" id="1.25.40.10">
    <property type="entry name" value="Tetratricopeptide repeat domain"/>
    <property type="match status" value="1"/>
</dbReference>
<evidence type="ECO:0000313" key="2">
    <source>
        <dbReference type="Proteomes" id="UP001208017"/>
    </source>
</evidence>
<dbReference type="InterPro" id="IPR001387">
    <property type="entry name" value="Cro/C1-type_HTH"/>
</dbReference>
<protein>
    <submittedName>
        <fullName evidence="1">Helix-turn-helix transcriptional regulator</fullName>
    </submittedName>
</protein>
<dbReference type="SUPFAM" id="SSF47413">
    <property type="entry name" value="lambda repressor-like DNA-binding domains"/>
    <property type="match status" value="1"/>
</dbReference>
<gene>
    <name evidence="1" type="ORF">OS242_17485</name>
</gene>
<dbReference type="Gene3D" id="1.10.260.40">
    <property type="entry name" value="lambda repressor-like DNA-binding domains"/>
    <property type="match status" value="1"/>
</dbReference>